<name>A0A2U8WC33_9HYPH</name>
<feature type="domain" description="TNase-like" evidence="2">
    <location>
        <begin position="35"/>
        <end position="149"/>
    </location>
</feature>
<organism evidence="3 4">
    <name type="scientific">Methylobacterium durans</name>
    <dbReference type="NCBI Taxonomy" id="2202825"/>
    <lineage>
        <taxon>Bacteria</taxon>
        <taxon>Pseudomonadati</taxon>
        <taxon>Pseudomonadota</taxon>
        <taxon>Alphaproteobacteria</taxon>
        <taxon>Hyphomicrobiales</taxon>
        <taxon>Methylobacteriaceae</taxon>
        <taxon>Methylobacterium</taxon>
    </lineage>
</organism>
<gene>
    <name evidence="3" type="ORF">DK389_28205</name>
</gene>
<reference evidence="4" key="1">
    <citation type="submission" date="2018-05" db="EMBL/GenBank/DDBJ databases">
        <title>Complete Genome Sequence of Methylobacterium sp. 17SD2-17.</title>
        <authorList>
            <person name="Srinivasan S."/>
        </authorList>
    </citation>
    <scope>NUCLEOTIDE SEQUENCE [LARGE SCALE GENOMIC DNA]</scope>
    <source>
        <strain evidence="4">17SD2-17</strain>
    </source>
</reference>
<dbReference type="InterPro" id="IPR035437">
    <property type="entry name" value="SNase_OB-fold_sf"/>
</dbReference>
<dbReference type="PROSITE" id="PS50830">
    <property type="entry name" value="TNASE_3"/>
    <property type="match status" value="1"/>
</dbReference>
<accession>A0A2U8WC33</accession>
<evidence type="ECO:0000256" key="1">
    <source>
        <dbReference type="SAM" id="SignalP"/>
    </source>
</evidence>
<dbReference type="PROSITE" id="PS00430">
    <property type="entry name" value="TONB_DEPENDENT_REC_1"/>
    <property type="match status" value="1"/>
</dbReference>
<dbReference type="EMBL" id="CP029550">
    <property type="protein sequence ID" value="AWN43687.1"/>
    <property type="molecule type" value="Genomic_DNA"/>
</dbReference>
<feature type="chain" id="PRO_5016166297" evidence="1">
    <location>
        <begin position="21"/>
        <end position="174"/>
    </location>
</feature>
<dbReference type="KEGG" id="mets:DK389_28205"/>
<proteinExistence type="predicted"/>
<dbReference type="RefSeq" id="WP_109894726.1">
    <property type="nucleotide sequence ID" value="NZ_CP029550.1"/>
</dbReference>
<dbReference type="Gene3D" id="2.40.50.90">
    <property type="match status" value="1"/>
</dbReference>
<dbReference type="Proteomes" id="UP000245926">
    <property type="component" value="Chromosome"/>
</dbReference>
<dbReference type="SUPFAM" id="SSF50199">
    <property type="entry name" value="Staphylococcal nuclease"/>
    <property type="match status" value="1"/>
</dbReference>
<protein>
    <submittedName>
        <fullName evidence="3">Nuclease</fullName>
    </submittedName>
</protein>
<feature type="signal peptide" evidence="1">
    <location>
        <begin position="1"/>
        <end position="20"/>
    </location>
</feature>
<dbReference type="OrthoDB" id="9805504at2"/>
<dbReference type="Pfam" id="PF00565">
    <property type="entry name" value="SNase"/>
    <property type="match status" value="1"/>
</dbReference>
<keyword evidence="4" id="KW-1185">Reference proteome</keyword>
<dbReference type="AlphaFoldDB" id="A0A2U8WC33"/>
<keyword evidence="1" id="KW-0732">Signal</keyword>
<dbReference type="InterPro" id="IPR010916">
    <property type="entry name" value="TonB_box_CS"/>
</dbReference>
<dbReference type="SMART" id="SM00318">
    <property type="entry name" value="SNc"/>
    <property type="match status" value="1"/>
</dbReference>
<sequence length="174" mass="18252">MLRTPLAVLILSGALSPALAAESGAGHPISGRATVIDGDTIEVRGTRIRLYGIDAPEAAQTCETSAGRSYKCGREAAHALAERIGTGIVTCEPHREASGRRAAICRLGHEDLSAWMAAQGHAVADRRQSTSYAGAESKAWATRRGLWAGTFEEPAEWRRASRSAEAAAGSALAE</sequence>
<evidence type="ECO:0000313" key="4">
    <source>
        <dbReference type="Proteomes" id="UP000245926"/>
    </source>
</evidence>
<evidence type="ECO:0000313" key="3">
    <source>
        <dbReference type="EMBL" id="AWN43687.1"/>
    </source>
</evidence>
<dbReference type="InterPro" id="IPR016071">
    <property type="entry name" value="Staphylococal_nuclease_OB-fold"/>
</dbReference>
<evidence type="ECO:0000259" key="2">
    <source>
        <dbReference type="PROSITE" id="PS50830"/>
    </source>
</evidence>